<dbReference type="EMBL" id="JACHTF010000017">
    <property type="protein sequence ID" value="MBB1061660.1"/>
    <property type="molecule type" value="Genomic_DNA"/>
</dbReference>
<keyword evidence="1" id="KW-0805">Transcription regulation</keyword>
<feature type="domain" description="HTH araC/xylS-type" evidence="5">
    <location>
        <begin position="182"/>
        <end position="280"/>
    </location>
</feature>
<evidence type="ECO:0000259" key="5">
    <source>
        <dbReference type="PROSITE" id="PS01124"/>
    </source>
</evidence>
<feature type="compositionally biased region" description="Polar residues" evidence="4">
    <location>
        <begin position="11"/>
        <end position="24"/>
    </location>
</feature>
<name>A0A7W3TNM6_9GAMM</name>
<accession>A0A7W3TNM6</accession>
<dbReference type="PROSITE" id="PS01124">
    <property type="entry name" value="HTH_ARAC_FAMILY_2"/>
    <property type="match status" value="1"/>
</dbReference>
<dbReference type="Proteomes" id="UP000523196">
    <property type="component" value="Unassembled WGS sequence"/>
</dbReference>
<dbReference type="Gene3D" id="1.10.10.60">
    <property type="entry name" value="Homeodomain-like"/>
    <property type="match status" value="2"/>
</dbReference>
<dbReference type="InterPro" id="IPR009057">
    <property type="entry name" value="Homeodomain-like_sf"/>
</dbReference>
<evidence type="ECO:0000313" key="6">
    <source>
        <dbReference type="EMBL" id="MBB1061660.1"/>
    </source>
</evidence>
<organism evidence="6 7">
    <name type="scientific">Marilutibacter spongiae</name>
    <dbReference type="NCBI Taxonomy" id="2025720"/>
    <lineage>
        <taxon>Bacteria</taxon>
        <taxon>Pseudomonadati</taxon>
        <taxon>Pseudomonadota</taxon>
        <taxon>Gammaproteobacteria</taxon>
        <taxon>Lysobacterales</taxon>
        <taxon>Lysobacteraceae</taxon>
        <taxon>Marilutibacter</taxon>
    </lineage>
</organism>
<reference evidence="6 7" key="1">
    <citation type="submission" date="2020-08" db="EMBL/GenBank/DDBJ databases">
        <authorList>
            <person name="Xu S."/>
            <person name="Li A."/>
        </authorList>
    </citation>
    <scope>NUCLEOTIDE SEQUENCE [LARGE SCALE GENOMIC DNA]</scope>
    <source>
        <strain evidence="6 7">119BY6-57</strain>
    </source>
</reference>
<gene>
    <name evidence="6" type="ORF">H4F98_13885</name>
</gene>
<dbReference type="PANTHER" id="PTHR46796">
    <property type="entry name" value="HTH-TYPE TRANSCRIPTIONAL ACTIVATOR RHAS-RELATED"/>
    <property type="match status" value="1"/>
</dbReference>
<protein>
    <submittedName>
        <fullName evidence="6">Helix-turn-helix transcriptional regulator</fullName>
    </submittedName>
</protein>
<dbReference type="SMART" id="SM00342">
    <property type="entry name" value="HTH_ARAC"/>
    <property type="match status" value="1"/>
</dbReference>
<dbReference type="Pfam" id="PF12833">
    <property type="entry name" value="HTH_18"/>
    <property type="match status" value="1"/>
</dbReference>
<keyword evidence="3" id="KW-0804">Transcription</keyword>
<dbReference type="InterPro" id="IPR050204">
    <property type="entry name" value="AraC_XylS_family_regulators"/>
</dbReference>
<dbReference type="SUPFAM" id="SSF46689">
    <property type="entry name" value="Homeodomain-like"/>
    <property type="match status" value="2"/>
</dbReference>
<comment type="caution">
    <text evidence="6">The sequence shown here is derived from an EMBL/GenBank/DDBJ whole genome shotgun (WGS) entry which is preliminary data.</text>
</comment>
<feature type="region of interest" description="Disordered" evidence="4">
    <location>
        <begin position="1"/>
        <end position="24"/>
    </location>
</feature>
<dbReference type="AlphaFoldDB" id="A0A7W3TNM6"/>
<dbReference type="GO" id="GO:0003700">
    <property type="term" value="F:DNA-binding transcription factor activity"/>
    <property type="evidence" value="ECO:0007669"/>
    <property type="project" value="InterPro"/>
</dbReference>
<dbReference type="PANTHER" id="PTHR46796:SF7">
    <property type="entry name" value="ARAC FAMILY TRANSCRIPTIONAL REGULATOR"/>
    <property type="match status" value="1"/>
</dbReference>
<dbReference type="GO" id="GO:0043565">
    <property type="term" value="F:sequence-specific DNA binding"/>
    <property type="evidence" value="ECO:0007669"/>
    <property type="project" value="InterPro"/>
</dbReference>
<evidence type="ECO:0000256" key="1">
    <source>
        <dbReference type="ARBA" id="ARBA00023015"/>
    </source>
</evidence>
<evidence type="ECO:0000256" key="2">
    <source>
        <dbReference type="ARBA" id="ARBA00023125"/>
    </source>
</evidence>
<evidence type="ECO:0000256" key="3">
    <source>
        <dbReference type="ARBA" id="ARBA00023163"/>
    </source>
</evidence>
<keyword evidence="2" id="KW-0238">DNA-binding</keyword>
<evidence type="ECO:0000313" key="7">
    <source>
        <dbReference type="Proteomes" id="UP000523196"/>
    </source>
</evidence>
<dbReference type="InterPro" id="IPR018060">
    <property type="entry name" value="HTH_AraC"/>
</dbReference>
<proteinExistence type="predicted"/>
<sequence>MEQVLWADRGQSVQSEAPEGTSSSSCIGVSRLGSAQLSGNQFSVWIQLRGSAWVEAKEGRFRLRRGQWIALEKDSRPTVQTDAHGLCIGLSLSAEALQAIARFTDCGLYAGRGRISAREARTALSLWRAVVARAASHGAIDMAALRPMLMQLTGFQRHIAARVSRCPGRSGTRKRQVFSRLQRAHLYLEGNCDRVVRISELAELTSFSSWYFSKTFHGLYDESPQAAAARMRLEQAADLLVNTSMMVGEVAAASGFDNCCSFARAFRARYGMSASRYRTEASRPDSAKFPDVARKAAWRTGT</sequence>
<dbReference type="RefSeq" id="WP_182688433.1">
    <property type="nucleotide sequence ID" value="NZ_JACHTF010000017.1"/>
</dbReference>
<evidence type="ECO:0000256" key="4">
    <source>
        <dbReference type="SAM" id="MobiDB-lite"/>
    </source>
</evidence>
<keyword evidence="7" id="KW-1185">Reference proteome</keyword>
<dbReference type="PROSITE" id="PS00041">
    <property type="entry name" value="HTH_ARAC_FAMILY_1"/>
    <property type="match status" value="1"/>
</dbReference>
<dbReference type="InterPro" id="IPR018062">
    <property type="entry name" value="HTH_AraC-typ_CS"/>
</dbReference>